<reference evidence="3 4" key="1">
    <citation type="journal article" date="2012" name="Eukaryot. Cell">
        <title>Draft genome sequence of CBS 2479, the standard type strain of Trichosporon asahii.</title>
        <authorList>
            <person name="Yang R.Y."/>
            <person name="Li H.T."/>
            <person name="Zhu H."/>
            <person name="Zhou G.P."/>
            <person name="Wang M."/>
            <person name="Wang L."/>
        </authorList>
    </citation>
    <scope>NUCLEOTIDE SEQUENCE [LARGE SCALE GENOMIC DNA]</scope>
    <source>
        <strain evidence="4">ATCC 90039 / CBS 2479 / JCM 2466 / KCTC 7840 / NCYC 2677 / UAMH 7654</strain>
    </source>
</reference>
<proteinExistence type="predicted"/>
<dbReference type="SUPFAM" id="SSF46934">
    <property type="entry name" value="UBA-like"/>
    <property type="match status" value="1"/>
</dbReference>
<protein>
    <recommendedName>
        <fullName evidence="2">UBA domain-containing protein</fullName>
    </recommendedName>
</protein>
<dbReference type="RefSeq" id="XP_014181140.1">
    <property type="nucleotide sequence ID" value="XM_014325665.1"/>
</dbReference>
<dbReference type="AlphaFoldDB" id="J5T941"/>
<dbReference type="PROSITE" id="PS50030">
    <property type="entry name" value="UBA"/>
    <property type="match status" value="1"/>
</dbReference>
<dbReference type="Proteomes" id="UP000002748">
    <property type="component" value="Unassembled WGS sequence"/>
</dbReference>
<evidence type="ECO:0000313" key="4">
    <source>
        <dbReference type="Proteomes" id="UP000002748"/>
    </source>
</evidence>
<evidence type="ECO:0000313" key="3">
    <source>
        <dbReference type="EMBL" id="EJT49816.1"/>
    </source>
</evidence>
<dbReference type="InterPro" id="IPR009060">
    <property type="entry name" value="UBA-like_sf"/>
</dbReference>
<feature type="domain" description="UBA" evidence="2">
    <location>
        <begin position="45"/>
        <end position="85"/>
    </location>
</feature>
<dbReference type="Pfam" id="PF00627">
    <property type="entry name" value="UBA"/>
    <property type="match status" value="1"/>
</dbReference>
<accession>J5T941</accession>
<dbReference type="HOGENOM" id="CLU_1483014_0_0_1"/>
<dbReference type="OrthoDB" id="10522598at2759"/>
<evidence type="ECO:0000256" key="1">
    <source>
        <dbReference type="SAM" id="MobiDB-lite"/>
    </source>
</evidence>
<dbReference type="InterPro" id="IPR015940">
    <property type="entry name" value="UBA"/>
</dbReference>
<name>J5T941_TRIAS</name>
<gene>
    <name evidence="3" type="ORF">A1Q1_01042</name>
</gene>
<organism evidence="3 4">
    <name type="scientific">Trichosporon asahii var. asahii (strain ATCC 90039 / CBS 2479 / JCM 2466 / KCTC 7840 / NBRC 103889/ NCYC 2677 / UAMH 7654)</name>
    <name type="common">Yeast</name>
    <dbReference type="NCBI Taxonomy" id="1186058"/>
    <lineage>
        <taxon>Eukaryota</taxon>
        <taxon>Fungi</taxon>
        <taxon>Dikarya</taxon>
        <taxon>Basidiomycota</taxon>
        <taxon>Agaricomycotina</taxon>
        <taxon>Tremellomycetes</taxon>
        <taxon>Trichosporonales</taxon>
        <taxon>Trichosporonaceae</taxon>
        <taxon>Trichosporon</taxon>
    </lineage>
</organism>
<dbReference type="GeneID" id="25984556"/>
<dbReference type="VEuPathDB" id="FungiDB:A1Q1_01042"/>
<dbReference type="KEGG" id="tasa:A1Q1_01042"/>
<feature type="region of interest" description="Disordered" evidence="1">
    <location>
        <begin position="1"/>
        <end position="30"/>
    </location>
</feature>
<comment type="caution">
    <text evidence="3">The sequence shown here is derived from an EMBL/GenBank/DDBJ whole genome shotgun (WGS) entry which is preliminary data.</text>
</comment>
<dbReference type="SMART" id="SM00165">
    <property type="entry name" value="UBA"/>
    <property type="match status" value="1"/>
</dbReference>
<evidence type="ECO:0000259" key="2">
    <source>
        <dbReference type="PROSITE" id="PS50030"/>
    </source>
</evidence>
<sequence>MATIEASRLFPTADKEQDSAIASSPENEGGFRNFVRRVSHSFTQKADPAAVEQLVQMGFPRGLSERQLNACNGNVKQAAEYMVHAAHPPGPKEDRWNHPDCPICVREANNVRIANARAPSLGNVLERIRSRDSSGKEHEPTHERRGSVGAMLRRPSISAALARMTSRDVQHPTNPDHISPNH</sequence>
<dbReference type="Gene3D" id="1.10.8.10">
    <property type="entry name" value="DNA helicase RuvA subunit, C-terminal domain"/>
    <property type="match status" value="1"/>
</dbReference>
<dbReference type="EMBL" id="ALBS01000146">
    <property type="protein sequence ID" value="EJT49816.1"/>
    <property type="molecule type" value="Genomic_DNA"/>
</dbReference>
<feature type="region of interest" description="Disordered" evidence="1">
    <location>
        <begin position="128"/>
        <end position="182"/>
    </location>
</feature>
<feature type="compositionally biased region" description="Basic and acidic residues" evidence="1">
    <location>
        <begin position="128"/>
        <end position="146"/>
    </location>
</feature>
<dbReference type="CDD" id="cd14291">
    <property type="entry name" value="UBA1_NUB1_like"/>
    <property type="match status" value="1"/>
</dbReference>